<dbReference type="EMBL" id="CP066744">
    <property type="protein sequence ID" value="QQK08470.1"/>
    <property type="molecule type" value="Genomic_DNA"/>
</dbReference>
<reference evidence="1 2" key="1">
    <citation type="journal article" date="2022" name="Int. J. Syst. Evol. Microbiol.">
        <title>Miniphocaeibacter halophilus sp. nov., an ammonium-tolerant acetate-producing bacterium isolated from a biogas system.</title>
        <authorList>
            <person name="Schnurer A."/>
            <person name="Singh A."/>
            <person name="Bi S."/>
            <person name="Qiao W."/>
            <person name="Westerholm M."/>
        </authorList>
    </citation>
    <scope>NUCLEOTIDE SEQUENCE [LARGE SCALE GENOMIC DNA]</scope>
    <source>
        <strain evidence="1 2">AMB_01</strain>
    </source>
</reference>
<evidence type="ECO:0000313" key="1">
    <source>
        <dbReference type="EMBL" id="QQK08470.1"/>
    </source>
</evidence>
<keyword evidence="2" id="KW-1185">Reference proteome</keyword>
<organism evidence="1 2">
    <name type="scientific">Miniphocaeibacter halophilus</name>
    <dbReference type="NCBI Taxonomy" id="2931922"/>
    <lineage>
        <taxon>Bacteria</taxon>
        <taxon>Bacillati</taxon>
        <taxon>Bacillota</taxon>
        <taxon>Tissierellia</taxon>
        <taxon>Tissierellales</taxon>
        <taxon>Peptoniphilaceae</taxon>
        <taxon>Miniphocaeibacter</taxon>
    </lineage>
</organism>
<name>A0AC61MS86_9FIRM</name>
<sequence>MKKYRPYIFGGIIIIFIMLLMAKIIFGRNRGVFNDLSYYNNMSHNEEDYPIIKDINELEEETREKCQEFLSLCQQEGLPVIIIETYRTQERQDFLYAQGRANDNNIVTWTRSSYHTRRKAFDIAKNEKGNEFGDDEFFKRCAEIGESVGLEAGYFWTDYQDKGHFQN</sequence>
<evidence type="ECO:0000313" key="2">
    <source>
        <dbReference type="Proteomes" id="UP000595814"/>
    </source>
</evidence>
<protein>
    <submittedName>
        <fullName evidence="1">M15 family metallopeptidase</fullName>
    </submittedName>
</protein>
<accession>A0AC61MS86</accession>
<proteinExistence type="predicted"/>
<dbReference type="Proteomes" id="UP000595814">
    <property type="component" value="Chromosome"/>
</dbReference>
<gene>
    <name evidence="1" type="ORF">JFY71_02735</name>
</gene>